<evidence type="ECO:0000256" key="6">
    <source>
        <dbReference type="RuleBase" id="RU003651"/>
    </source>
</evidence>
<feature type="compositionally biased region" description="Basic and acidic residues" evidence="7">
    <location>
        <begin position="34"/>
        <end position="48"/>
    </location>
</feature>
<dbReference type="InterPro" id="IPR041569">
    <property type="entry name" value="AAA_lid_3"/>
</dbReference>
<evidence type="ECO:0000259" key="8">
    <source>
        <dbReference type="SMART" id="SM00382"/>
    </source>
</evidence>
<evidence type="ECO:0000313" key="10">
    <source>
        <dbReference type="Proteomes" id="UP001485043"/>
    </source>
</evidence>
<feature type="compositionally biased region" description="Low complexity" evidence="7">
    <location>
        <begin position="373"/>
        <end position="392"/>
    </location>
</feature>
<comment type="caution">
    <text evidence="9">The sequence shown here is derived from an EMBL/GenBank/DDBJ whole genome shotgun (WGS) entry which is preliminary data.</text>
</comment>
<dbReference type="PANTHER" id="PTHR45644">
    <property type="entry name" value="AAA ATPASE, PUTATIVE (AFU_ORTHOLOGUE AFUA_2G12920)-RELATED-RELATED"/>
    <property type="match status" value="1"/>
</dbReference>
<dbReference type="SMART" id="SM00382">
    <property type="entry name" value="AAA"/>
    <property type="match status" value="1"/>
</dbReference>
<keyword evidence="2 6" id="KW-0547">Nucleotide-binding</keyword>
<dbReference type="Proteomes" id="UP001485043">
    <property type="component" value="Unassembled WGS sequence"/>
</dbReference>
<name>A0AAW1RHT8_9CHLO</name>
<sequence length="489" mass="52977">MDAAEARKPIATCGQGKLAAKLLLKGIPLDEDPEASKQKNGGKEGEKSQRKKPTTALRRQLRGLVARSLQDSKEVQLTVDDASHKEPMSGGMVELLAFSKKLTEMKTSEEAIWYGLKMLDQSGGSLRSRIKPDNQYERRLLSEIVRPEDAGAGFAEVGALADAKDALREAVQLPLQHPHIFAKGTLASHCKGVLLFGPPGTGKTLLARAVAAECGASFLTISPSTVASKWLGDGVDAILSRRSSRTEHEAMREIKNEFMQNWDGLRTAQGNHRIVVLGASNRPMDLDEAVLRRFARRIFCDLPKRPARAVILEVILAGEKLADDVSLEHLANRTEGFSGSDLRSLCSTAAMRPVRDLLKATGKSAQIVKQAAAAGAGQASSQQPPASSSSSSEGQLPDDPTGSRKARHRAMQLVTRLDEEGKRMAQAASVQAKVVLRPITAQDFEEALKKVAASVSEDNSVMSDLRQWHSQYGEGSERAGWNPKLSYFT</sequence>
<evidence type="ECO:0000256" key="2">
    <source>
        <dbReference type="ARBA" id="ARBA00022741"/>
    </source>
</evidence>
<evidence type="ECO:0000256" key="5">
    <source>
        <dbReference type="ARBA" id="ARBA00023128"/>
    </source>
</evidence>
<dbReference type="AlphaFoldDB" id="A0AAW1RHT8"/>
<evidence type="ECO:0000256" key="3">
    <source>
        <dbReference type="ARBA" id="ARBA00022787"/>
    </source>
</evidence>
<comment type="subcellular location">
    <subcellularLocation>
        <location evidence="1">Mitochondrion outer membrane</location>
        <topology evidence="1">Single-pass membrane protein</topology>
    </subcellularLocation>
</comment>
<dbReference type="GO" id="GO:0016887">
    <property type="term" value="F:ATP hydrolysis activity"/>
    <property type="evidence" value="ECO:0007669"/>
    <property type="project" value="InterPro"/>
</dbReference>
<reference evidence="9 10" key="1">
    <citation type="journal article" date="2024" name="Nat. Commun.">
        <title>Phylogenomics reveals the evolutionary origins of lichenization in chlorophyte algae.</title>
        <authorList>
            <person name="Puginier C."/>
            <person name="Libourel C."/>
            <person name="Otte J."/>
            <person name="Skaloud P."/>
            <person name="Haon M."/>
            <person name="Grisel S."/>
            <person name="Petersen M."/>
            <person name="Berrin J.G."/>
            <person name="Delaux P.M."/>
            <person name="Dal Grande F."/>
            <person name="Keller J."/>
        </authorList>
    </citation>
    <scope>NUCLEOTIDE SEQUENCE [LARGE SCALE GENOMIC DNA]</scope>
    <source>
        <strain evidence="9 10">SAG 2523</strain>
    </source>
</reference>
<dbReference type="EMBL" id="JALJOV010002190">
    <property type="protein sequence ID" value="KAK9833253.1"/>
    <property type="molecule type" value="Genomic_DNA"/>
</dbReference>
<feature type="domain" description="AAA+ ATPase" evidence="8">
    <location>
        <begin position="189"/>
        <end position="304"/>
    </location>
</feature>
<feature type="region of interest" description="Disordered" evidence="7">
    <location>
        <begin position="29"/>
        <end position="57"/>
    </location>
</feature>
<evidence type="ECO:0000256" key="7">
    <source>
        <dbReference type="SAM" id="MobiDB-lite"/>
    </source>
</evidence>
<gene>
    <name evidence="9" type="ORF">WJX84_009774</name>
</gene>
<evidence type="ECO:0000313" key="9">
    <source>
        <dbReference type="EMBL" id="KAK9833253.1"/>
    </source>
</evidence>
<keyword evidence="4 6" id="KW-0067">ATP-binding</keyword>
<keyword evidence="10" id="KW-1185">Reference proteome</keyword>
<dbReference type="InterPro" id="IPR027417">
    <property type="entry name" value="P-loop_NTPase"/>
</dbReference>
<evidence type="ECO:0000256" key="4">
    <source>
        <dbReference type="ARBA" id="ARBA00022840"/>
    </source>
</evidence>
<keyword evidence="5" id="KW-0496">Mitochondrion</keyword>
<dbReference type="GO" id="GO:0005741">
    <property type="term" value="C:mitochondrial outer membrane"/>
    <property type="evidence" value="ECO:0007669"/>
    <property type="project" value="UniProtKB-SubCell"/>
</dbReference>
<evidence type="ECO:0000256" key="1">
    <source>
        <dbReference type="ARBA" id="ARBA00004572"/>
    </source>
</evidence>
<feature type="region of interest" description="Disordered" evidence="7">
    <location>
        <begin position="373"/>
        <end position="407"/>
    </location>
</feature>
<dbReference type="Gene3D" id="1.10.8.60">
    <property type="match status" value="1"/>
</dbReference>
<dbReference type="GO" id="GO:0005524">
    <property type="term" value="F:ATP binding"/>
    <property type="evidence" value="ECO:0007669"/>
    <property type="project" value="UniProtKB-KW"/>
</dbReference>
<dbReference type="PANTHER" id="PTHR45644:SF85">
    <property type="entry name" value="P-LOOP CONTAINING NUCLEOSIDE TRIPHOSPHATE HYDROLASES SUPERFAMILY PROTEIN"/>
    <property type="match status" value="1"/>
</dbReference>
<proteinExistence type="inferred from homology"/>
<dbReference type="InterPro" id="IPR003593">
    <property type="entry name" value="AAA+_ATPase"/>
</dbReference>
<dbReference type="Gene3D" id="3.40.50.300">
    <property type="entry name" value="P-loop containing nucleotide triphosphate hydrolases"/>
    <property type="match status" value="2"/>
</dbReference>
<dbReference type="InterPro" id="IPR051701">
    <property type="entry name" value="Mito_OM_Translocase_MSP1"/>
</dbReference>
<organism evidence="9 10">
    <name type="scientific">Apatococcus fuscideae</name>
    <dbReference type="NCBI Taxonomy" id="2026836"/>
    <lineage>
        <taxon>Eukaryota</taxon>
        <taxon>Viridiplantae</taxon>
        <taxon>Chlorophyta</taxon>
        <taxon>core chlorophytes</taxon>
        <taxon>Trebouxiophyceae</taxon>
        <taxon>Chlorellales</taxon>
        <taxon>Chlorellaceae</taxon>
        <taxon>Apatococcus</taxon>
    </lineage>
</organism>
<dbReference type="Pfam" id="PF17862">
    <property type="entry name" value="AAA_lid_3"/>
    <property type="match status" value="1"/>
</dbReference>
<accession>A0AAW1RHT8</accession>
<keyword evidence="3" id="KW-0472">Membrane</keyword>
<protein>
    <recommendedName>
        <fullName evidence="8">AAA+ ATPase domain-containing protein</fullName>
    </recommendedName>
</protein>
<dbReference type="SUPFAM" id="SSF52540">
    <property type="entry name" value="P-loop containing nucleoside triphosphate hydrolases"/>
    <property type="match status" value="1"/>
</dbReference>
<dbReference type="InterPro" id="IPR003959">
    <property type="entry name" value="ATPase_AAA_core"/>
</dbReference>
<keyword evidence="3" id="KW-1000">Mitochondrion outer membrane</keyword>
<dbReference type="Pfam" id="PF00004">
    <property type="entry name" value="AAA"/>
    <property type="match status" value="1"/>
</dbReference>
<dbReference type="InterPro" id="IPR003960">
    <property type="entry name" value="ATPase_AAA_CS"/>
</dbReference>
<comment type="similarity">
    <text evidence="6">Belongs to the AAA ATPase family.</text>
</comment>
<dbReference type="PROSITE" id="PS00674">
    <property type="entry name" value="AAA"/>
    <property type="match status" value="1"/>
</dbReference>